<dbReference type="Gene3D" id="3.40.50.1980">
    <property type="entry name" value="Nitrogenase molybdenum iron protein domain"/>
    <property type="match status" value="2"/>
</dbReference>
<sequence>MSVAILLSTLLSPGASVSEAPRRIHHALGVTAISGAPLRVVTLFQGATDTAVALGVTPVGVVDAWTEKPTYKYLRPALQGVAHVGLETQPSLEDIALLKPDLIVASKFRHEKIYGLLSRIAPTVALDEVFDFKKTLQVMGTALNRQARAEQLLLHWRQRITTLQQRLAARFGADWPLTVSVLEFREDHLRSYLPASFSGSVLSEMGFVWPRRAADQQGVMQKLTTRESMPVVDADVFFIFMRSEKPAVTKNYQPWISHPLWRRMQAPQQHRIYLVDGVAWSLSGGILGANKILDDIAQQFVGTMP</sequence>
<dbReference type="InterPro" id="IPR002491">
    <property type="entry name" value="ABC_transptr_periplasmic_BD"/>
</dbReference>
<protein>
    <submittedName>
        <fullName evidence="7">Iron complex transport system substrate-binding protein</fullName>
    </submittedName>
</protein>
<dbReference type="InterPro" id="IPR051313">
    <property type="entry name" value="Bact_iron-sidero_bind"/>
</dbReference>
<name>A0A366I3D0_9GAMM</name>
<dbReference type="Proteomes" id="UP000253046">
    <property type="component" value="Unassembled WGS sequence"/>
</dbReference>
<evidence type="ECO:0000313" key="8">
    <source>
        <dbReference type="Proteomes" id="UP000253046"/>
    </source>
</evidence>
<evidence type="ECO:0000256" key="2">
    <source>
        <dbReference type="ARBA" id="ARBA00008814"/>
    </source>
</evidence>
<reference evidence="7 8" key="1">
    <citation type="submission" date="2018-06" db="EMBL/GenBank/DDBJ databases">
        <title>Genomic Encyclopedia of Type Strains, Phase IV (KMG-IV): sequencing the most valuable type-strain genomes for metagenomic binning, comparative biology and taxonomic classification.</title>
        <authorList>
            <person name="Goeker M."/>
        </authorList>
    </citation>
    <scope>NUCLEOTIDE SEQUENCE [LARGE SCALE GENOMIC DNA]</scope>
    <source>
        <strain evidence="7 8">DSM 30166</strain>
    </source>
</reference>
<dbReference type="EMBL" id="QNRY01000024">
    <property type="protein sequence ID" value="RBP61268.1"/>
    <property type="molecule type" value="Genomic_DNA"/>
</dbReference>
<dbReference type="CDD" id="cd01146">
    <property type="entry name" value="FhuD"/>
    <property type="match status" value="1"/>
</dbReference>
<dbReference type="PANTHER" id="PTHR30532:SF21">
    <property type="entry name" value="SIDEROPHORE-BINDING LIPOPROTEIN YFIY-RELATED"/>
    <property type="match status" value="1"/>
</dbReference>
<dbReference type="Pfam" id="PF01497">
    <property type="entry name" value="Peripla_BP_2"/>
    <property type="match status" value="1"/>
</dbReference>
<dbReference type="PANTHER" id="PTHR30532">
    <property type="entry name" value="IRON III DICITRATE-BINDING PERIPLASMIC PROTEIN"/>
    <property type="match status" value="1"/>
</dbReference>
<keyword evidence="4" id="KW-0410">Iron transport</keyword>
<feature type="domain" description="Fe/B12 periplasmic-binding" evidence="6">
    <location>
        <begin position="39"/>
        <end position="304"/>
    </location>
</feature>
<keyword evidence="4" id="KW-0406">Ion transport</keyword>
<keyword evidence="8" id="KW-1185">Reference proteome</keyword>
<evidence type="ECO:0000256" key="3">
    <source>
        <dbReference type="ARBA" id="ARBA00022448"/>
    </source>
</evidence>
<dbReference type="GO" id="GO:1901678">
    <property type="term" value="P:iron coordination entity transport"/>
    <property type="evidence" value="ECO:0007669"/>
    <property type="project" value="UniProtKB-ARBA"/>
</dbReference>
<comment type="caution">
    <text evidence="7">The sequence shown here is derived from an EMBL/GenBank/DDBJ whole genome shotgun (WGS) entry which is preliminary data.</text>
</comment>
<evidence type="ECO:0000313" key="7">
    <source>
        <dbReference type="EMBL" id="RBP61268.1"/>
    </source>
</evidence>
<keyword evidence="5" id="KW-0732">Signal</keyword>
<dbReference type="AlphaFoldDB" id="A0A366I3D0"/>
<gene>
    <name evidence="7" type="ORF">DES54_1249</name>
</gene>
<organism evidence="7 8">
    <name type="scientific">Brenneria salicis ATCC 15712 = DSM 30166</name>
    <dbReference type="NCBI Taxonomy" id="714314"/>
    <lineage>
        <taxon>Bacteria</taxon>
        <taxon>Pseudomonadati</taxon>
        <taxon>Pseudomonadota</taxon>
        <taxon>Gammaproteobacteria</taxon>
        <taxon>Enterobacterales</taxon>
        <taxon>Pectobacteriaceae</taxon>
        <taxon>Brenneria</taxon>
    </lineage>
</organism>
<keyword evidence="3" id="KW-0813">Transport</keyword>
<comment type="similarity">
    <text evidence="2">Belongs to the bacterial solute-binding protein 8 family.</text>
</comment>
<evidence type="ECO:0000256" key="5">
    <source>
        <dbReference type="ARBA" id="ARBA00022729"/>
    </source>
</evidence>
<comment type="subcellular location">
    <subcellularLocation>
        <location evidence="1">Cell envelope</location>
    </subcellularLocation>
</comment>
<accession>A0A366I3D0</accession>
<evidence type="ECO:0000259" key="6">
    <source>
        <dbReference type="PROSITE" id="PS50983"/>
    </source>
</evidence>
<dbReference type="GO" id="GO:0030288">
    <property type="term" value="C:outer membrane-bounded periplasmic space"/>
    <property type="evidence" value="ECO:0007669"/>
    <property type="project" value="TreeGrafter"/>
</dbReference>
<proteinExistence type="inferred from homology"/>
<keyword evidence="4" id="KW-0408">Iron</keyword>
<dbReference type="SUPFAM" id="SSF53807">
    <property type="entry name" value="Helical backbone' metal receptor"/>
    <property type="match status" value="1"/>
</dbReference>
<dbReference type="PROSITE" id="PS50983">
    <property type="entry name" value="FE_B12_PBP"/>
    <property type="match status" value="1"/>
</dbReference>
<evidence type="ECO:0000256" key="1">
    <source>
        <dbReference type="ARBA" id="ARBA00004196"/>
    </source>
</evidence>
<evidence type="ECO:0000256" key="4">
    <source>
        <dbReference type="ARBA" id="ARBA00022496"/>
    </source>
</evidence>